<dbReference type="RefSeq" id="WP_135351017.1">
    <property type="nucleotide sequence ID" value="NZ_SRJF01000018.1"/>
</dbReference>
<dbReference type="SUPFAM" id="SSF53756">
    <property type="entry name" value="UDP-Glycosyltransferase/glycogen phosphorylase"/>
    <property type="match status" value="1"/>
</dbReference>
<evidence type="ECO:0000256" key="2">
    <source>
        <dbReference type="ARBA" id="ARBA00022679"/>
    </source>
</evidence>
<gene>
    <name evidence="4" type="ORF">E2556_10620</name>
</gene>
<reference evidence="4 5" key="1">
    <citation type="submission" date="2019-04" db="EMBL/GenBank/DDBJ databases">
        <title>Genomic characterization of Staphylococcus petrasii strains.</title>
        <authorList>
            <person name="Vrbovska V."/>
            <person name="Kovarovic V."/>
            <person name="Maslanova I."/>
            <person name="Indrakova A."/>
            <person name="Petras P."/>
            <person name="Sedo O."/>
            <person name="Svec P."/>
            <person name="Fisarova L."/>
            <person name="Sedlacek I."/>
            <person name="Doskar J."/>
            <person name="Pantucek R."/>
        </authorList>
    </citation>
    <scope>NUCLEOTIDE SEQUENCE [LARGE SCALE GENOMIC DNA]</scope>
    <source>
        <strain evidence="4 5">CCM 8421</strain>
    </source>
</reference>
<dbReference type="EMBL" id="SRJF01000018">
    <property type="protein sequence ID" value="TGA73519.1"/>
    <property type="molecule type" value="Genomic_DNA"/>
</dbReference>
<feature type="domain" description="Glycosyl transferase family 1" evidence="3">
    <location>
        <begin position="313"/>
        <end position="469"/>
    </location>
</feature>
<dbReference type="Proteomes" id="UP000298482">
    <property type="component" value="Unassembled WGS sequence"/>
</dbReference>
<keyword evidence="1" id="KW-0328">Glycosyltransferase</keyword>
<comment type="caution">
    <text evidence="4">The sequence shown here is derived from an EMBL/GenBank/DDBJ whole genome shotgun (WGS) entry which is preliminary data.</text>
</comment>
<name>A0ABY2KEE1_9STAP</name>
<keyword evidence="5" id="KW-1185">Reference proteome</keyword>
<dbReference type="Gene3D" id="3.40.50.2000">
    <property type="entry name" value="Glycogen Phosphorylase B"/>
    <property type="match status" value="3"/>
</dbReference>
<sequence length="493" mass="57979">MNYFMGTILEGRITGVEKAQINRLKLFLENNEDAYCVYSAWNPYTYRNAIQFGVEENVFTLYDYFQESNKYVNNVKFDWINFWESEHNYTLKYVQNSNDLKIYENGRYRMYVHFNDKYYSDIGYINYFDNNQRKIKREIFDTRGFLNCSRILGHNQKIVMENYYNPKGQIRIQKFYDVEYVGNDNRLTRIVIKTDNGDVFLSSEDELIEYFYKTLFKQGDIFYIDRPYELGKIVEKIENKIPFYVILHSTHLYNGVIKSIYESIFNHLENYKGIIVSTMKQKEDLSQLIDNKIPVYNISVGYTEKVSESLINKNFEKPQLISLSRLVPSKQVEQQIEVIKKVKEVIPNIQLNIYGHGGSLQKLLELVKKYNLEKNIHLRGFSNEIEKELKRASLKIFTSKMEGFALSILESLTVGTPVISYDIKYGPNEMIESGVNGYLIEEGNINSMAETIIMVLNNSDHLKELSQNSLTSANRYLGFNVFDKWKSVIKSSY</sequence>
<evidence type="ECO:0000313" key="4">
    <source>
        <dbReference type="EMBL" id="TGA73519.1"/>
    </source>
</evidence>
<proteinExistence type="predicted"/>
<dbReference type="PANTHER" id="PTHR12526:SF629">
    <property type="entry name" value="TEICHURONIC ACID BIOSYNTHESIS GLYCOSYLTRANSFERASE TUAH-RELATED"/>
    <property type="match status" value="1"/>
</dbReference>
<evidence type="ECO:0000313" key="5">
    <source>
        <dbReference type="Proteomes" id="UP000298482"/>
    </source>
</evidence>
<protein>
    <submittedName>
        <fullName evidence="4">Glycosyltransferase</fullName>
    </submittedName>
</protein>
<keyword evidence="2" id="KW-0808">Transferase</keyword>
<evidence type="ECO:0000259" key="3">
    <source>
        <dbReference type="Pfam" id="PF00534"/>
    </source>
</evidence>
<evidence type="ECO:0000256" key="1">
    <source>
        <dbReference type="ARBA" id="ARBA00022676"/>
    </source>
</evidence>
<accession>A0ABY2KEE1</accession>
<dbReference type="PANTHER" id="PTHR12526">
    <property type="entry name" value="GLYCOSYLTRANSFERASE"/>
    <property type="match status" value="1"/>
</dbReference>
<dbReference type="Pfam" id="PF00534">
    <property type="entry name" value="Glycos_transf_1"/>
    <property type="match status" value="1"/>
</dbReference>
<organism evidence="4 5">
    <name type="scientific">Staphylococcus croceilyticus</name>
    <dbReference type="NCBI Taxonomy" id="319942"/>
    <lineage>
        <taxon>Bacteria</taxon>
        <taxon>Bacillati</taxon>
        <taxon>Bacillota</taxon>
        <taxon>Bacilli</taxon>
        <taxon>Bacillales</taxon>
        <taxon>Staphylococcaceae</taxon>
        <taxon>Staphylococcus</taxon>
    </lineage>
</organism>
<dbReference type="InterPro" id="IPR001296">
    <property type="entry name" value="Glyco_trans_1"/>
</dbReference>